<feature type="non-terminal residue" evidence="1">
    <location>
        <position position="1049"/>
    </location>
</feature>
<evidence type="ECO:0000313" key="4">
    <source>
        <dbReference type="Proteomes" id="UP001152797"/>
    </source>
</evidence>
<dbReference type="SUPFAM" id="SSF54197">
    <property type="entry name" value="HIT-like"/>
    <property type="match status" value="2"/>
</dbReference>
<organism evidence="1">
    <name type="scientific">Cladocopium goreaui</name>
    <dbReference type="NCBI Taxonomy" id="2562237"/>
    <lineage>
        <taxon>Eukaryota</taxon>
        <taxon>Sar</taxon>
        <taxon>Alveolata</taxon>
        <taxon>Dinophyceae</taxon>
        <taxon>Suessiales</taxon>
        <taxon>Symbiodiniaceae</taxon>
        <taxon>Cladocopium</taxon>
    </lineage>
</organism>
<evidence type="ECO:0000313" key="2">
    <source>
        <dbReference type="EMBL" id="CAL1135078.1"/>
    </source>
</evidence>
<gene>
    <name evidence="1" type="ORF">C1SCF055_LOCUS9467</name>
</gene>
<name>A0A9P1BYN8_9DINO</name>
<dbReference type="EMBL" id="CAMXCT030000656">
    <property type="protein sequence ID" value="CAL4769015.1"/>
    <property type="molecule type" value="Genomic_DNA"/>
</dbReference>
<proteinExistence type="predicted"/>
<dbReference type="InterPro" id="IPR036265">
    <property type="entry name" value="HIT-like_sf"/>
</dbReference>
<reference evidence="1" key="1">
    <citation type="submission" date="2022-10" db="EMBL/GenBank/DDBJ databases">
        <authorList>
            <person name="Chen Y."/>
            <person name="Dougan E. K."/>
            <person name="Chan C."/>
            <person name="Rhodes N."/>
            <person name="Thang M."/>
        </authorList>
    </citation>
    <scope>NUCLEOTIDE SEQUENCE</scope>
</reference>
<dbReference type="PANTHER" id="PTHR42763:SF2">
    <property type="entry name" value="ADP-GLUCOSE PHOSPHORYLASE"/>
    <property type="match status" value="1"/>
</dbReference>
<dbReference type="GO" id="GO:0016779">
    <property type="term" value="F:nucleotidyltransferase activity"/>
    <property type="evidence" value="ECO:0007669"/>
    <property type="project" value="UniProtKB-KW"/>
</dbReference>
<protein>
    <submittedName>
        <fullName evidence="3">ADP-glucose phosphorylase (ADP-glucose:phosphat e adenylyltransferase)</fullName>
    </submittedName>
</protein>
<keyword evidence="4" id="KW-1185">Reference proteome</keyword>
<reference evidence="2" key="2">
    <citation type="submission" date="2024-04" db="EMBL/GenBank/DDBJ databases">
        <authorList>
            <person name="Chen Y."/>
            <person name="Shah S."/>
            <person name="Dougan E. K."/>
            <person name="Thang M."/>
            <person name="Chan C."/>
        </authorList>
    </citation>
    <scope>NUCLEOTIDE SEQUENCE [LARGE SCALE GENOMIC DNA]</scope>
</reference>
<dbReference type="InterPro" id="IPR053177">
    <property type="entry name" value="ADP-glucose_phosphorylase"/>
</dbReference>
<dbReference type="EMBL" id="CAMXCT020000656">
    <property type="protein sequence ID" value="CAL1135078.1"/>
    <property type="molecule type" value="Genomic_DNA"/>
</dbReference>
<dbReference type="Proteomes" id="UP001152797">
    <property type="component" value="Unassembled WGS sequence"/>
</dbReference>
<comment type="caution">
    <text evidence="1">The sequence shown here is derived from an EMBL/GenBank/DDBJ whole genome shotgun (WGS) entry which is preliminary data.</text>
</comment>
<dbReference type="EMBL" id="CAMXCT010000656">
    <property type="protein sequence ID" value="CAI3981703.1"/>
    <property type="molecule type" value="Genomic_DNA"/>
</dbReference>
<accession>A0A9P1BYN8</accession>
<sequence length="1049" mass="116812">VSHLSRIQLGRVWDASVSYDDDPKSFNSAMLWAKTLISPQNRSCLATMVGPLAWKRLGSWTKRVVLLTGKVGSGSVLRAQLPLLKSADLVLLVTWKGELVADHWAGFTLLEVDTVSVDPRLSSSEPQDTLLRAGLEFVQGLAPVAADVLVIKSRPDALLPEDDKAQLETFLDLTTWSLSDAERGKARQCLEQARQAGQAGEGHRPCMCFIRQDILTGKWAHFQLGTGNEKKPRQTESKSKQVAMRPIHEEPEQLDGCPFCACHVPEAADVLRFEKIQGEAETGGTETILLANFWKYDAYETVTTGHQLKTDWSRANGRPWQVRVVRNIFPSMSVPREYYFDGCDDGFLDDRGGNMINPRVGHPLYLQVPGVGFNDVVIETPLHNMCAALEQEECIGLTLRAIVIRGRELLANPLVGYVTVFKQHKCGSIVHAHWQIITTPFVPSSVDVQLIRAARLQQRFGLCVGCQVLVSAPTGSDLASERLVLETAHFVVSAPFACRERWRLYLAPKRHSPDFFQISVMELEDLAHVLKRVLQMYYFKLNDCPFNIAVWTRPSVETHRDSWFGSFRPGHRAESSYNYFHWYIGFYPRGKAVPQGFKNATAAGCMKTSRPFLRRIWVPWIDAPWHNLWSLCSVISGVMWSGGDIERDPSRECADCGVQPATVAMECGAPCQEPLVPEAPLLIGCCFYFQSKAPWGELQSTYIDGLWHPQPIGATFKTCGLRYDLTDKLVERVPVGAQRQGRGHSSAILEAASSSSLRPDVKDHLVKLLSIYFHLVVGIFRVGGGPCEPGGGVHLLLTSNTSIEAGVVHRPRLLGGNQALRCPNLTASGLAQWRRQSHPQPGQGLLEVSRQSFTWYRPVFDLSWHQAVLDGLTSPDGLSELLPLQAPPVPTHFATLEGLKVSQRNGRFQEEIQTAWCWDLGQGPSSWTSCLGGPSDLPAVHEKCCFPTQAFCARWVSSGAFSDLVRQAGEAVLQETREFQLLDWCAPSEMLRDRRAEQICSDQSTEKMQLICNMRAASGDLLPSMAPRGEAMHRLWKDVPRHRTKGRSA</sequence>
<keyword evidence="3" id="KW-0548">Nucleotidyltransferase</keyword>
<dbReference type="Gene3D" id="3.30.428.10">
    <property type="entry name" value="HIT-like"/>
    <property type="match status" value="2"/>
</dbReference>
<evidence type="ECO:0000313" key="1">
    <source>
        <dbReference type="EMBL" id="CAI3981703.1"/>
    </source>
</evidence>
<keyword evidence="3" id="KW-0808">Transferase</keyword>
<evidence type="ECO:0000313" key="3">
    <source>
        <dbReference type="EMBL" id="CAL4769015.1"/>
    </source>
</evidence>
<dbReference type="AlphaFoldDB" id="A0A9P1BYN8"/>
<dbReference type="OrthoDB" id="418412at2759"/>
<dbReference type="PANTHER" id="PTHR42763">
    <property type="entry name" value="ADP-GLUCOSE PHOSPHORYLASE"/>
    <property type="match status" value="1"/>
</dbReference>